<proteinExistence type="predicted"/>
<accession>A0A6A4G9S1</accession>
<evidence type="ECO:0008006" key="3">
    <source>
        <dbReference type="Google" id="ProtNLM"/>
    </source>
</evidence>
<name>A0A6A4G9S1_9STRA</name>
<evidence type="ECO:0000313" key="2">
    <source>
        <dbReference type="Proteomes" id="UP000434957"/>
    </source>
</evidence>
<sequence length="80" mass="8800">MALNVLDRKTREVIAASYALPDLETAIQQVVYNAIDAHAKRIRLSVNVVDASFSAVDDGDGIQPDDLYKFIGECYGKVNQ</sequence>
<dbReference type="Gene3D" id="3.30.565.10">
    <property type="entry name" value="Histidine kinase-like ATPase, C-terminal domain"/>
    <property type="match status" value="1"/>
</dbReference>
<reference evidence="1 2" key="1">
    <citation type="submission" date="2018-08" db="EMBL/GenBank/DDBJ databases">
        <title>Genomic investigation of the strawberry pathogen Phytophthora fragariae indicates pathogenicity is determined by transcriptional variation in three key races.</title>
        <authorList>
            <person name="Adams T.M."/>
            <person name="Armitage A.D."/>
            <person name="Sobczyk M.K."/>
            <person name="Bates H.J."/>
            <person name="Dunwell J.M."/>
            <person name="Nellist C.F."/>
            <person name="Harrison R.J."/>
        </authorList>
    </citation>
    <scope>NUCLEOTIDE SEQUENCE [LARGE SCALE GENOMIC DNA]</scope>
    <source>
        <strain evidence="1 2">SCRP333</strain>
    </source>
</reference>
<dbReference type="Proteomes" id="UP000434957">
    <property type="component" value="Unassembled WGS sequence"/>
</dbReference>
<dbReference type="InterPro" id="IPR036890">
    <property type="entry name" value="HATPase_C_sf"/>
</dbReference>
<gene>
    <name evidence="1" type="ORF">PR003_g53</name>
</gene>
<evidence type="ECO:0000313" key="1">
    <source>
        <dbReference type="EMBL" id="KAE9360703.1"/>
    </source>
</evidence>
<dbReference type="Pfam" id="PF13589">
    <property type="entry name" value="HATPase_c_3"/>
    <property type="match status" value="1"/>
</dbReference>
<dbReference type="SUPFAM" id="SSF55874">
    <property type="entry name" value="ATPase domain of HSP90 chaperone/DNA topoisomerase II/histidine kinase"/>
    <property type="match status" value="1"/>
</dbReference>
<organism evidence="1 2">
    <name type="scientific">Phytophthora rubi</name>
    <dbReference type="NCBI Taxonomy" id="129364"/>
    <lineage>
        <taxon>Eukaryota</taxon>
        <taxon>Sar</taxon>
        <taxon>Stramenopiles</taxon>
        <taxon>Oomycota</taxon>
        <taxon>Peronosporomycetes</taxon>
        <taxon>Peronosporales</taxon>
        <taxon>Peronosporaceae</taxon>
        <taxon>Phytophthora</taxon>
    </lineage>
</organism>
<dbReference type="EMBL" id="QXFT01000001">
    <property type="protein sequence ID" value="KAE9360703.1"/>
    <property type="molecule type" value="Genomic_DNA"/>
</dbReference>
<dbReference type="AlphaFoldDB" id="A0A6A4G9S1"/>
<protein>
    <recommendedName>
        <fullName evidence="3">Histidine kinase/HSP90-like ATPase domain-containing protein</fullName>
    </recommendedName>
</protein>
<comment type="caution">
    <text evidence="1">The sequence shown here is derived from an EMBL/GenBank/DDBJ whole genome shotgun (WGS) entry which is preliminary data.</text>
</comment>
<keyword evidence="2" id="KW-1185">Reference proteome</keyword>